<evidence type="ECO:0000256" key="4">
    <source>
        <dbReference type="ARBA" id="ARBA00022801"/>
    </source>
</evidence>
<dbReference type="SUPFAM" id="SSF81383">
    <property type="entry name" value="F-box domain"/>
    <property type="match status" value="1"/>
</dbReference>
<feature type="compositionally biased region" description="Low complexity" evidence="8">
    <location>
        <begin position="507"/>
        <end position="522"/>
    </location>
</feature>
<feature type="compositionally biased region" description="Basic and acidic residues" evidence="8">
    <location>
        <begin position="308"/>
        <end position="331"/>
    </location>
</feature>
<dbReference type="SMART" id="SM01168">
    <property type="entry name" value="DUF1907"/>
    <property type="match status" value="1"/>
</dbReference>
<evidence type="ECO:0000256" key="6">
    <source>
        <dbReference type="ARBA" id="ARBA00023242"/>
    </source>
</evidence>
<dbReference type="InterPro" id="IPR036047">
    <property type="entry name" value="F-box-like_dom_sf"/>
</dbReference>
<keyword evidence="5" id="KW-0862">Zinc</keyword>
<feature type="compositionally biased region" description="Basic and acidic residues" evidence="8">
    <location>
        <begin position="465"/>
        <end position="483"/>
    </location>
</feature>
<feature type="compositionally biased region" description="Low complexity" evidence="8">
    <location>
        <begin position="410"/>
        <end position="424"/>
    </location>
</feature>
<evidence type="ECO:0000313" key="10">
    <source>
        <dbReference type="Proteomes" id="UP000887566"/>
    </source>
</evidence>
<dbReference type="Pfam" id="PF08925">
    <property type="entry name" value="DUF1907"/>
    <property type="match status" value="1"/>
</dbReference>
<dbReference type="InterPro" id="IPR015021">
    <property type="entry name" value="C11orf54_DUF1907"/>
</dbReference>
<comment type="subunit">
    <text evidence="2">Monomer.</text>
</comment>
<reference evidence="11" key="1">
    <citation type="submission" date="2022-11" db="UniProtKB">
        <authorList>
            <consortium name="WormBaseParasite"/>
        </authorList>
    </citation>
    <scope>IDENTIFICATION</scope>
</reference>
<keyword evidence="6" id="KW-0539">Nucleus</keyword>
<dbReference type="Proteomes" id="UP000887566">
    <property type="component" value="Unplaced"/>
</dbReference>
<evidence type="ECO:0000256" key="8">
    <source>
        <dbReference type="SAM" id="MobiDB-lite"/>
    </source>
</evidence>
<evidence type="ECO:0000256" key="2">
    <source>
        <dbReference type="ARBA" id="ARBA00011245"/>
    </source>
</evidence>
<feature type="compositionally biased region" description="Polar residues" evidence="8">
    <location>
        <begin position="356"/>
        <end position="367"/>
    </location>
</feature>
<evidence type="ECO:0000259" key="9">
    <source>
        <dbReference type="PROSITE" id="PS50181"/>
    </source>
</evidence>
<dbReference type="GO" id="GO:0008270">
    <property type="term" value="F:zinc ion binding"/>
    <property type="evidence" value="ECO:0007669"/>
    <property type="project" value="TreeGrafter"/>
</dbReference>
<name>A0A914WRD9_9BILA</name>
<keyword evidence="4" id="KW-0378">Hydrolase</keyword>
<dbReference type="InterPro" id="IPR001810">
    <property type="entry name" value="F-box_dom"/>
</dbReference>
<dbReference type="PANTHER" id="PTHR13204:SF1">
    <property type="entry name" value="ESTER HYDROLASE C11ORF54"/>
    <property type="match status" value="1"/>
</dbReference>
<keyword evidence="3" id="KW-0479">Metal-binding</keyword>
<feature type="domain" description="F-box" evidence="9">
    <location>
        <begin position="572"/>
        <end position="620"/>
    </location>
</feature>
<sequence>MSTDCSSQLSAKVPLKVPSLDELVSVLQPALSANFAVAEVSAIDCPDLSTAPFNLMASGLTGSVRIGEVGGVGNILPVTNKHKAFNLKKIAETCELPEAFLIGPGAGPWPVVGCCCEMVANCSFAEGQSRVGTKIAKIVPETGEYAQEPISSTDFSLMANLLISEGLPGQVLRVYAKQRTGETNFPNCLRQALADHYGKETVSLGGVFLLKSGKAKLHVMPDFPAVQMANDKEVSEWLKYFEMAAPIVFASVFHSHDPGFSLRPEHTHGFSEHGDAGHYHHDTTPDEVEYEGYFVPAETIYRIDQVSDKVDDDDQAQKVDEVSEQAEKVDEVCENSPDTVDASFTIELKPKAPPTVANTEDQQNETKTTVEKAQPPTDEAKTLAAPKPKTEPAKTKTDKTPAEKTKPKTDAASAKVATSAAAKVNGAVAKPEKPTLHKPPKPPTATTTVKDEAKPRPRTGSTSLKTKESTSRDSSKEPPKPKSADTPAEKASVNGQIDKECPKVTKKPAAPGLAAAAKTSPAVNGPAKTSPAANGPSKPPTKERRTSPGAVHTQEVVVKMPPRPTVSVTHLAVTMRDMPVELLQHVMSFLTYHETMKCRLVNRQFDTAAGERLNNGYRTMVKDASSKLNRAKKMLPMRDADRKEHPLQPVFSALTSFECFVLNPVDGITTAMDEGVSCFPYGLVLDAGFDFLRSVERAIRDGETGTVDWKPAADLSRVANGHYKRIMAPELDRRLGDVFRMKAAYKLQKFDSWMVENTVTNLERAASIAREDFNWEVDQLRNQTQQLKKENRELRHDYMKLEARVEMLENKFKTIGRLFQ</sequence>
<evidence type="ECO:0000256" key="7">
    <source>
        <dbReference type="SAM" id="Coils"/>
    </source>
</evidence>
<feature type="compositionally biased region" description="Basic and acidic residues" evidence="8">
    <location>
        <begin position="388"/>
        <end position="409"/>
    </location>
</feature>
<dbReference type="AlphaFoldDB" id="A0A914WRD9"/>
<evidence type="ECO:0000256" key="5">
    <source>
        <dbReference type="ARBA" id="ARBA00022833"/>
    </source>
</evidence>
<dbReference type="PROSITE" id="PS50181">
    <property type="entry name" value="FBOX"/>
    <property type="match status" value="1"/>
</dbReference>
<accession>A0A914WRD9</accession>
<dbReference type="WBParaSite" id="PSAMB.scaffold4973size24034.g25657.t1">
    <property type="protein sequence ID" value="PSAMB.scaffold4973size24034.g25657.t1"/>
    <property type="gene ID" value="PSAMB.scaffold4973size24034.g25657"/>
</dbReference>
<dbReference type="GO" id="GO:0016788">
    <property type="term" value="F:hydrolase activity, acting on ester bonds"/>
    <property type="evidence" value="ECO:0007669"/>
    <property type="project" value="TreeGrafter"/>
</dbReference>
<evidence type="ECO:0000256" key="3">
    <source>
        <dbReference type="ARBA" id="ARBA00022723"/>
    </source>
</evidence>
<dbReference type="SUPFAM" id="SSF117856">
    <property type="entry name" value="AF0104/ALDC/Ptd012-like"/>
    <property type="match status" value="1"/>
</dbReference>
<protein>
    <submittedName>
        <fullName evidence="11">F-box domain-containing protein</fullName>
    </submittedName>
</protein>
<feature type="coiled-coil region" evidence="7">
    <location>
        <begin position="770"/>
        <end position="811"/>
    </location>
</feature>
<comment type="subcellular location">
    <subcellularLocation>
        <location evidence="1">Nucleus</location>
    </subcellularLocation>
</comment>
<evidence type="ECO:0000313" key="11">
    <source>
        <dbReference type="WBParaSite" id="PSAMB.scaffold4973size24034.g25657.t1"/>
    </source>
</evidence>
<keyword evidence="7" id="KW-0175">Coiled coil</keyword>
<evidence type="ECO:0000256" key="1">
    <source>
        <dbReference type="ARBA" id="ARBA00004123"/>
    </source>
</evidence>
<dbReference type="GO" id="GO:0005634">
    <property type="term" value="C:nucleus"/>
    <property type="evidence" value="ECO:0007669"/>
    <property type="project" value="UniProtKB-SubCell"/>
</dbReference>
<feature type="region of interest" description="Disordered" evidence="8">
    <location>
        <begin position="308"/>
        <end position="552"/>
    </location>
</feature>
<keyword evidence="10" id="KW-1185">Reference proteome</keyword>
<proteinExistence type="predicted"/>
<dbReference type="CDD" id="cd17298">
    <property type="entry name" value="DUF1907"/>
    <property type="match status" value="1"/>
</dbReference>
<organism evidence="10 11">
    <name type="scientific">Plectus sambesii</name>
    <dbReference type="NCBI Taxonomy" id="2011161"/>
    <lineage>
        <taxon>Eukaryota</taxon>
        <taxon>Metazoa</taxon>
        <taxon>Ecdysozoa</taxon>
        <taxon>Nematoda</taxon>
        <taxon>Chromadorea</taxon>
        <taxon>Plectida</taxon>
        <taxon>Plectina</taxon>
        <taxon>Plectoidea</taxon>
        <taxon>Plectidae</taxon>
        <taxon>Plectus</taxon>
    </lineage>
</organism>
<dbReference type="PANTHER" id="PTHR13204">
    <property type="entry name" value="PTD012 PROTEIN"/>
    <property type="match status" value="1"/>
</dbReference>